<name>A0A835C5V4_9POAL</name>
<evidence type="ECO:0000256" key="2">
    <source>
        <dbReference type="ARBA" id="ARBA00009870"/>
    </source>
</evidence>
<reference evidence="7" key="1">
    <citation type="submission" date="2020-07" db="EMBL/GenBank/DDBJ databases">
        <title>Genome sequence and genetic diversity analysis of an under-domesticated orphan crop, white fonio (Digitaria exilis).</title>
        <authorList>
            <person name="Bennetzen J.L."/>
            <person name="Chen S."/>
            <person name="Ma X."/>
            <person name="Wang X."/>
            <person name="Yssel A.E.J."/>
            <person name="Chaluvadi S.R."/>
            <person name="Johnson M."/>
            <person name="Gangashetty P."/>
            <person name="Hamidou F."/>
            <person name="Sanogo M.D."/>
            <person name="Zwaenepoel A."/>
            <person name="Wallace J."/>
            <person name="Van De Peer Y."/>
            <person name="Van Deynze A."/>
        </authorList>
    </citation>
    <scope>NUCLEOTIDE SEQUENCE</scope>
    <source>
        <tissue evidence="7">Leaves</tissue>
    </source>
</reference>
<dbReference type="Pfam" id="PF04825">
    <property type="entry name" value="Rad21_Rec8_N"/>
    <property type="match status" value="1"/>
</dbReference>
<organism evidence="7 8">
    <name type="scientific">Digitaria exilis</name>
    <dbReference type="NCBI Taxonomy" id="1010633"/>
    <lineage>
        <taxon>Eukaryota</taxon>
        <taxon>Viridiplantae</taxon>
        <taxon>Streptophyta</taxon>
        <taxon>Embryophyta</taxon>
        <taxon>Tracheophyta</taxon>
        <taxon>Spermatophyta</taxon>
        <taxon>Magnoliopsida</taxon>
        <taxon>Liliopsida</taxon>
        <taxon>Poales</taxon>
        <taxon>Poaceae</taxon>
        <taxon>PACMAD clade</taxon>
        <taxon>Panicoideae</taxon>
        <taxon>Panicodae</taxon>
        <taxon>Paniceae</taxon>
        <taxon>Anthephorinae</taxon>
        <taxon>Digitaria</taxon>
    </lineage>
</organism>
<evidence type="ECO:0000256" key="1">
    <source>
        <dbReference type="ARBA" id="ARBA00004123"/>
    </source>
</evidence>
<evidence type="ECO:0000259" key="6">
    <source>
        <dbReference type="Pfam" id="PF04825"/>
    </source>
</evidence>
<evidence type="ECO:0000256" key="4">
    <source>
        <dbReference type="SAM" id="MobiDB-lite"/>
    </source>
</evidence>
<dbReference type="SUPFAM" id="SSF46785">
    <property type="entry name" value="Winged helix' DNA-binding domain"/>
    <property type="match status" value="1"/>
</dbReference>
<dbReference type="GO" id="GO:1990414">
    <property type="term" value="P:replication-born double-strand break repair via sister chromatid exchange"/>
    <property type="evidence" value="ECO:0007669"/>
    <property type="project" value="TreeGrafter"/>
</dbReference>
<evidence type="ECO:0000313" key="7">
    <source>
        <dbReference type="EMBL" id="KAF8715160.1"/>
    </source>
</evidence>
<keyword evidence="8" id="KW-1185">Reference proteome</keyword>
<feature type="region of interest" description="Disordered" evidence="4">
    <location>
        <begin position="380"/>
        <end position="410"/>
    </location>
</feature>
<keyword evidence="3" id="KW-0539">Nucleus</keyword>
<dbReference type="InterPro" id="IPR006910">
    <property type="entry name" value="Rad21_Rec8_N"/>
</dbReference>
<evidence type="ECO:0000259" key="5">
    <source>
        <dbReference type="Pfam" id="PF04824"/>
    </source>
</evidence>
<proteinExistence type="inferred from homology"/>
<sequence length="711" mass="78463">MSYSKALLSKKGALHTVWVAAFCVEAALSRDQVALTDIVASVDKILSDVQGPQTIPHRILAQLVFGIVRIYSKKVYYLYRDCEEIRSLPLRQCVEPSAPSGGLTCGVLEQENRAVRRGRSAAGHQNTSKVKKPVHAMRTEVSSPISSGGFSISVETEVIVRTSVVIREAHVTNDLSTFTIPDRFELDSFDLGISEDTDDEVNQDHHQSARQDILLEDERHHAPYMYESYKRASWSYDVDSTCSLPEYIAVPREVMCAMSEANDILNADSAWFTPVKDVLPPDMMDMVSEAKDASAKSKTGDSSISKLNMDQNGGAACPMTPLHPQGRSQEVQIFMPYPTMEASEGDLLLGKSNTAPPAAELPEHDTGLHESLEAPVLSCETRAENELSPSTPEPLPMGVPGPSSSSRFRNEKARARLLEKGGHCIISTILYGQNEMAGEGVLREAVNDASDLVQKRRKAPHTHLDIWKVAKIGSLPYTFMDPLITYKSTTPLARVTAPSAPESSWEESFKARRCLPCEHTESVHSCKDTETAERESILDARRKKTLDVGTDFAAPIDCHTESGSVQDVVCEYNEDTDKENGSQVKGDEPSSEIPPKKGLHESENQIPLHNEAVNAALYIDEDISIDEEHTRDEATCLHQLFLDQKTKEGTNSLSLNQVLEGTKKRTAATFFHETLVLQSRGLIEVNQEQPYADIVLSSTLQLEVEVQRCGN</sequence>
<dbReference type="PANTHER" id="PTHR12585:SF73">
    <property type="entry name" value="SISTER CHROMATID COHESION 1 PROTEIN 2"/>
    <property type="match status" value="1"/>
</dbReference>
<dbReference type="Pfam" id="PF04824">
    <property type="entry name" value="Rad21_Rec8"/>
    <property type="match status" value="1"/>
</dbReference>
<dbReference type="GO" id="GO:0007062">
    <property type="term" value="P:sister chromatid cohesion"/>
    <property type="evidence" value="ECO:0007669"/>
    <property type="project" value="InterPro"/>
</dbReference>
<dbReference type="InterPro" id="IPR006909">
    <property type="entry name" value="Rad21/Rec8_C_eu"/>
</dbReference>
<dbReference type="GO" id="GO:0003682">
    <property type="term" value="F:chromatin binding"/>
    <property type="evidence" value="ECO:0007669"/>
    <property type="project" value="TreeGrafter"/>
</dbReference>
<comment type="similarity">
    <text evidence="2">Belongs to the rad21 family.</text>
</comment>
<dbReference type="AlphaFoldDB" id="A0A835C5V4"/>
<accession>A0A835C5V4</accession>
<dbReference type="EMBL" id="JACEFO010001734">
    <property type="protein sequence ID" value="KAF8715160.1"/>
    <property type="molecule type" value="Genomic_DNA"/>
</dbReference>
<protein>
    <submittedName>
        <fullName evidence="7">Uncharacterized protein</fullName>
    </submittedName>
</protein>
<dbReference type="GO" id="GO:0008278">
    <property type="term" value="C:cohesin complex"/>
    <property type="evidence" value="ECO:0007669"/>
    <property type="project" value="InterPro"/>
</dbReference>
<feature type="region of interest" description="Disordered" evidence="4">
    <location>
        <begin position="575"/>
        <end position="601"/>
    </location>
</feature>
<dbReference type="CDD" id="cd21793">
    <property type="entry name" value="Rad21_Rec8_M_AtSYN1-like"/>
    <property type="match status" value="1"/>
</dbReference>
<dbReference type="PANTHER" id="PTHR12585">
    <property type="entry name" value="SCC1 / RAD21 FAMILY MEMBER"/>
    <property type="match status" value="1"/>
</dbReference>
<comment type="caution">
    <text evidence="7">The sequence shown here is derived from an EMBL/GenBank/DDBJ whole genome shotgun (WGS) entry which is preliminary data.</text>
</comment>
<evidence type="ECO:0000256" key="3">
    <source>
        <dbReference type="ARBA" id="ARBA00023242"/>
    </source>
</evidence>
<dbReference type="InterPro" id="IPR023093">
    <property type="entry name" value="ScpA-like_C"/>
</dbReference>
<evidence type="ECO:0000313" key="8">
    <source>
        <dbReference type="Proteomes" id="UP000636709"/>
    </source>
</evidence>
<dbReference type="InterPro" id="IPR039781">
    <property type="entry name" value="Rad21/Rec8-like"/>
</dbReference>
<feature type="domain" description="Rad21/Rec8-like protein N-terminal" evidence="6">
    <location>
        <begin position="1"/>
        <end position="87"/>
    </location>
</feature>
<dbReference type="InterPro" id="IPR036390">
    <property type="entry name" value="WH_DNA-bd_sf"/>
</dbReference>
<dbReference type="GO" id="GO:0005634">
    <property type="term" value="C:nucleus"/>
    <property type="evidence" value="ECO:0007669"/>
    <property type="project" value="UniProtKB-SubCell"/>
</dbReference>
<dbReference type="Gene3D" id="1.10.10.580">
    <property type="entry name" value="Structural maintenance of chromosome 1. Chain E"/>
    <property type="match status" value="1"/>
</dbReference>
<feature type="domain" description="Rad21/Rec8-like protein C-terminal eukaryotic" evidence="5">
    <location>
        <begin position="651"/>
        <end position="698"/>
    </location>
</feature>
<dbReference type="OrthoDB" id="10071381at2759"/>
<comment type="subcellular location">
    <subcellularLocation>
        <location evidence="1">Nucleus</location>
    </subcellularLocation>
</comment>
<gene>
    <name evidence="7" type="ORF">HU200_027715</name>
</gene>
<dbReference type="Proteomes" id="UP000636709">
    <property type="component" value="Unassembled WGS sequence"/>
</dbReference>